<evidence type="ECO:0000313" key="4">
    <source>
        <dbReference type="Proteomes" id="UP000695022"/>
    </source>
</evidence>
<evidence type="ECO:0000259" key="3">
    <source>
        <dbReference type="PROSITE" id="PS51613"/>
    </source>
</evidence>
<protein>
    <recommendedName>
        <fullName evidence="1">Cap-specific mRNA (nucleoside-2'-O-)-methyltransferase 1</fullName>
        <ecNumber evidence="1">2.1.1.57</ecNumber>
    </recommendedName>
    <alternativeName>
        <fullName evidence="1">Cap1 2'O-ribose methyltransferase 1</fullName>
    </alternativeName>
</protein>
<dbReference type="GeneID" id="106807463"/>
<evidence type="ECO:0000256" key="1">
    <source>
        <dbReference type="RuleBase" id="RU368012"/>
    </source>
</evidence>
<keyword evidence="1" id="KW-0949">S-adenosyl-L-methionine</keyword>
<reference evidence="5" key="1">
    <citation type="submission" date="2025-08" db="UniProtKB">
        <authorList>
            <consortium name="RefSeq"/>
        </authorList>
    </citation>
    <scope>IDENTIFICATION</scope>
</reference>
<feature type="domain" description="G-patch" evidence="2">
    <location>
        <begin position="2"/>
        <end position="48"/>
    </location>
</feature>
<dbReference type="Proteomes" id="UP000695022">
    <property type="component" value="Unplaced"/>
</dbReference>
<dbReference type="Pfam" id="PF01728">
    <property type="entry name" value="FtsJ"/>
    <property type="match status" value="1"/>
</dbReference>
<dbReference type="InterPro" id="IPR050851">
    <property type="entry name" value="mRNA_Cap_2O-Ribose_MeTrfase"/>
</dbReference>
<name>A0ABM1DZB2_PRICU</name>
<dbReference type="RefSeq" id="XP_014665283.1">
    <property type="nucleotide sequence ID" value="XM_014809797.1"/>
</dbReference>
<evidence type="ECO:0000259" key="2">
    <source>
        <dbReference type="PROSITE" id="PS50174"/>
    </source>
</evidence>
<dbReference type="SMART" id="SM00443">
    <property type="entry name" value="G_patch"/>
    <property type="match status" value="1"/>
</dbReference>
<comment type="function">
    <text evidence="1">S-adenosyl-L-methionine-dependent methyltransferase that mediates RNA cap1 2'-O-ribose methylation to the 5'-cap structure of RNAs. Methylates the ribose of the first nucleotide of a m(7)GpppG-capped mRNA to produce m(7)GpppNmp (cap1).</text>
</comment>
<keyword evidence="4" id="KW-1185">Reference proteome</keyword>
<keyword evidence="1" id="KW-0808">Transferase</keyword>
<dbReference type="PROSITE" id="PS50174">
    <property type="entry name" value="G_PATCH"/>
    <property type="match status" value="1"/>
</dbReference>
<accession>A0ABM1DZB2</accession>
<comment type="subcellular location">
    <subcellularLocation>
        <location evidence="1">Nucleus</location>
    </subcellularLocation>
</comment>
<proteinExistence type="predicted"/>
<dbReference type="PANTHER" id="PTHR16121">
    <property type="entry name" value="CAP-SPECIFIC MRNA (NUCLEOSIDE-2'-O-)-METHYLTRANSFERASE 1-RELATED"/>
    <property type="match status" value="1"/>
</dbReference>
<keyword evidence="1" id="KW-0489">Methyltransferase</keyword>
<keyword evidence="1" id="KW-0539">Nucleus</keyword>
<dbReference type="InterPro" id="IPR029063">
    <property type="entry name" value="SAM-dependent_MTases_sf"/>
</dbReference>
<dbReference type="InterPro" id="IPR002877">
    <property type="entry name" value="RNA_MeTrfase_FtsJ_dom"/>
</dbReference>
<sequence>MYNNVARNMMARMGWEKGKGLGKEKQGRVSIVEASMQRGRRGLGNRIDGLEPSNSVMWQDEEITTDERVEWLPSCTEAFPTQEALVEWIKEGEKKVVIDDETEFCTKDVLEDVIQSKTVFDNLENDELRRARTRANPFETIRGGFFQNRAAMKMANIDAVFDYMFTNPKDEHGMSLVKPSELVYFADICAGPGGFSEYILWRLKSNAKGFGFTLRGNNDFKLDEFYAAPCEFFEPHYGVGGLEGDGDVTKLENLEAFRDFVMQSTQGAGLHFVMADGGFSVEGQENLQEVLSKQLYLCQFCCALSVLRIGGNFVCKLFDIFTPFSVGLVYLLYRSFRRVCIHKPITSRPANSERYIVCEGMREGAELIHDYLYEVNRQLCSKYGVLAKRTITEVVPLDVMKGDKAFFDYILQSNIRLGENQALHLNKIKAFAQNVSLHEVRQSEVRRQCFEAWDIPDQVRAAPSKPEPGAKFEVLMKHENQKQLKLDRVQLDAAVLASIDSIYNYKCIVSGGECTFLMGFGRSHVYRRLPNGKWMKLDINVELPRETLVLAELVNELRGEDDGPRPARSCLGDPISLASY</sequence>
<keyword evidence="1" id="KW-0506">mRNA capping</keyword>
<dbReference type="SUPFAM" id="SSF53335">
    <property type="entry name" value="S-adenosyl-L-methionine-dependent methyltransferases"/>
    <property type="match status" value="1"/>
</dbReference>
<dbReference type="Pfam" id="PF01585">
    <property type="entry name" value="G-patch"/>
    <property type="match status" value="1"/>
</dbReference>
<evidence type="ECO:0000313" key="5">
    <source>
        <dbReference type="RefSeq" id="XP_014665283.1"/>
    </source>
</evidence>
<gene>
    <name evidence="5" type="primary">LOC106807463</name>
</gene>
<feature type="domain" description="RrmJ-type SAM-dependent 2'-O-MTase" evidence="3">
    <location>
        <begin position="145"/>
        <end position="362"/>
    </location>
</feature>
<dbReference type="InterPro" id="IPR025816">
    <property type="entry name" value="RrmJ-type_MeTrfase"/>
</dbReference>
<dbReference type="PANTHER" id="PTHR16121:SF0">
    <property type="entry name" value="CAP-SPECIFIC MRNA (NUCLEOSIDE-2'-O-)-METHYLTRANSFERASE 1"/>
    <property type="match status" value="1"/>
</dbReference>
<organism evidence="4 5">
    <name type="scientific">Priapulus caudatus</name>
    <name type="common">Priapulid worm</name>
    <dbReference type="NCBI Taxonomy" id="37621"/>
    <lineage>
        <taxon>Eukaryota</taxon>
        <taxon>Metazoa</taxon>
        <taxon>Ecdysozoa</taxon>
        <taxon>Scalidophora</taxon>
        <taxon>Priapulida</taxon>
        <taxon>Priapulimorpha</taxon>
        <taxon>Priapulimorphida</taxon>
        <taxon>Priapulidae</taxon>
        <taxon>Priapulus</taxon>
    </lineage>
</organism>
<keyword evidence="1" id="KW-0507">mRNA processing</keyword>
<dbReference type="PROSITE" id="PS51613">
    <property type="entry name" value="SAM_MT_RRMJ"/>
    <property type="match status" value="1"/>
</dbReference>
<dbReference type="InterPro" id="IPR000467">
    <property type="entry name" value="G_patch_dom"/>
</dbReference>
<dbReference type="EC" id="2.1.1.57" evidence="1"/>
<comment type="catalytic activity">
    <reaction evidence="1">
        <text>a 5'-end (N(7)-methyl 5'-triphosphoguanosine)-ribonucleoside in mRNA + S-adenosyl-L-methionine = a 5'-end (N(7)-methyl 5'-triphosphoguanosine)-(2'-O-methyl-ribonucleoside) in mRNA + S-adenosyl-L-homocysteine + H(+)</text>
        <dbReference type="Rhea" id="RHEA:67020"/>
        <dbReference type="Rhea" id="RHEA-COMP:17167"/>
        <dbReference type="Rhea" id="RHEA-COMP:17168"/>
        <dbReference type="ChEBI" id="CHEBI:15378"/>
        <dbReference type="ChEBI" id="CHEBI:57856"/>
        <dbReference type="ChEBI" id="CHEBI:59789"/>
        <dbReference type="ChEBI" id="CHEBI:156461"/>
        <dbReference type="ChEBI" id="CHEBI:167609"/>
        <dbReference type="EC" id="2.1.1.57"/>
    </reaction>
</comment>
<dbReference type="Gene3D" id="3.40.50.12760">
    <property type="match status" value="1"/>
</dbReference>